<reference evidence="2" key="1">
    <citation type="submission" date="2022-10" db="EMBL/GenBank/DDBJ databases">
        <title>Adaptive evolution leads to modifications in subtelomeric GC content in a zoonotic Cryptosporidium species.</title>
        <authorList>
            <person name="Li J."/>
            <person name="Feng Y."/>
            <person name="Xiao L."/>
        </authorList>
    </citation>
    <scope>NUCLEOTIDE SEQUENCE</scope>
    <source>
        <strain evidence="2">25894</strain>
    </source>
</reference>
<feature type="compositionally biased region" description="Basic and acidic residues" evidence="1">
    <location>
        <begin position="1"/>
        <end position="22"/>
    </location>
</feature>
<evidence type="ECO:0000313" key="2">
    <source>
        <dbReference type="EMBL" id="KAJ1613579.1"/>
    </source>
</evidence>
<gene>
    <name evidence="2" type="ORF">OJ252_907</name>
</gene>
<dbReference type="EMBL" id="JAPCXB010000032">
    <property type="protein sequence ID" value="KAJ1613579.1"/>
    <property type="molecule type" value="Genomic_DNA"/>
</dbReference>
<keyword evidence="3" id="KW-1185">Reference proteome</keyword>
<evidence type="ECO:0000256" key="1">
    <source>
        <dbReference type="SAM" id="MobiDB-lite"/>
    </source>
</evidence>
<accession>A0ABQ8P9H4</accession>
<sequence>MEAHLRLETRAKAGEQDGRDGTDQIYPVVGLLRVTAQNGGDRGEDLLIGHSNPTPGGGDPPPPPEVSPGRPSPTPQDQPRRLGQSPAWPGPRRRPDWRPGELPRDLDTRC</sequence>
<name>A0ABQ8P9H4_9CRYT</name>
<dbReference type="Proteomes" id="UP001071777">
    <property type="component" value="Unassembled WGS sequence"/>
</dbReference>
<protein>
    <submittedName>
        <fullName evidence="2">Uncharacterized protein</fullName>
    </submittedName>
</protein>
<proteinExistence type="predicted"/>
<feature type="region of interest" description="Disordered" evidence="1">
    <location>
        <begin position="1"/>
        <end position="24"/>
    </location>
</feature>
<organism evidence="2 3">
    <name type="scientific">Cryptosporidium canis</name>
    <dbReference type="NCBI Taxonomy" id="195482"/>
    <lineage>
        <taxon>Eukaryota</taxon>
        <taxon>Sar</taxon>
        <taxon>Alveolata</taxon>
        <taxon>Apicomplexa</taxon>
        <taxon>Conoidasida</taxon>
        <taxon>Coccidia</taxon>
        <taxon>Eucoccidiorida</taxon>
        <taxon>Eimeriorina</taxon>
        <taxon>Cryptosporidiidae</taxon>
        <taxon>Cryptosporidium</taxon>
    </lineage>
</organism>
<feature type="compositionally biased region" description="Basic and acidic residues" evidence="1">
    <location>
        <begin position="93"/>
        <end position="110"/>
    </location>
</feature>
<comment type="caution">
    <text evidence="2">The sequence shown here is derived from an EMBL/GenBank/DDBJ whole genome shotgun (WGS) entry which is preliminary data.</text>
</comment>
<feature type="region of interest" description="Disordered" evidence="1">
    <location>
        <begin position="37"/>
        <end position="110"/>
    </location>
</feature>
<feature type="compositionally biased region" description="Pro residues" evidence="1">
    <location>
        <begin position="58"/>
        <end position="76"/>
    </location>
</feature>
<evidence type="ECO:0000313" key="3">
    <source>
        <dbReference type="Proteomes" id="UP001071777"/>
    </source>
</evidence>